<sequence>RIGFKKHSNVGGALRIYSTITQLHARRLQKLDVKLRGVTVPLHSSGCPAE</sequence>
<proteinExistence type="predicted"/>
<organism evidence="1 2">
    <name type="scientific">Solea senegalensis</name>
    <name type="common">Senegalese sole</name>
    <dbReference type="NCBI Taxonomy" id="28829"/>
    <lineage>
        <taxon>Eukaryota</taxon>
        <taxon>Metazoa</taxon>
        <taxon>Chordata</taxon>
        <taxon>Craniata</taxon>
        <taxon>Vertebrata</taxon>
        <taxon>Euteleostomi</taxon>
        <taxon>Actinopterygii</taxon>
        <taxon>Neopterygii</taxon>
        <taxon>Teleostei</taxon>
        <taxon>Neoteleostei</taxon>
        <taxon>Acanthomorphata</taxon>
        <taxon>Carangaria</taxon>
        <taxon>Pleuronectiformes</taxon>
        <taxon>Pleuronectoidei</taxon>
        <taxon>Soleidae</taxon>
        <taxon>Solea</taxon>
    </lineage>
</organism>
<protein>
    <submittedName>
        <fullName evidence="1">Uncharacterized protein</fullName>
    </submittedName>
</protein>
<dbReference type="EMBL" id="JAGKHQ010000010">
    <property type="protein sequence ID" value="KAG7506386.1"/>
    <property type="molecule type" value="Genomic_DNA"/>
</dbReference>
<comment type="caution">
    <text evidence="1">The sequence shown here is derived from an EMBL/GenBank/DDBJ whole genome shotgun (WGS) entry which is preliminary data.</text>
</comment>
<evidence type="ECO:0000313" key="1">
    <source>
        <dbReference type="EMBL" id="KAG7506386.1"/>
    </source>
</evidence>
<keyword evidence="2" id="KW-1185">Reference proteome</keyword>
<feature type="non-terminal residue" evidence="1">
    <location>
        <position position="1"/>
    </location>
</feature>
<name>A0AAV6RRE7_SOLSE</name>
<gene>
    <name evidence="1" type="ORF">JOB18_004371</name>
</gene>
<dbReference type="Proteomes" id="UP000693946">
    <property type="component" value="Linkage Group LG18"/>
</dbReference>
<reference evidence="1 2" key="1">
    <citation type="journal article" date="2021" name="Sci. Rep.">
        <title>Chromosome anchoring in Senegalese sole (Solea senegalensis) reveals sex-associated markers and genome rearrangements in flatfish.</title>
        <authorList>
            <person name="Guerrero-Cozar I."/>
            <person name="Gomez-Garrido J."/>
            <person name="Berbel C."/>
            <person name="Martinez-Blanch J.F."/>
            <person name="Alioto T."/>
            <person name="Claros M.G."/>
            <person name="Gagnaire P.A."/>
            <person name="Manchado M."/>
        </authorList>
    </citation>
    <scope>NUCLEOTIDE SEQUENCE [LARGE SCALE GENOMIC DNA]</scope>
    <source>
        <strain evidence="1">Sse05_10M</strain>
    </source>
</reference>
<dbReference type="AlphaFoldDB" id="A0AAV6RRE7"/>
<accession>A0AAV6RRE7</accession>
<evidence type="ECO:0000313" key="2">
    <source>
        <dbReference type="Proteomes" id="UP000693946"/>
    </source>
</evidence>